<name>A0ACB7IBK2_MANES</name>
<dbReference type="Proteomes" id="UP000091857">
    <property type="component" value="Chromosome 1"/>
</dbReference>
<keyword evidence="2" id="KW-1185">Reference proteome</keyword>
<proteinExistence type="predicted"/>
<comment type="caution">
    <text evidence="1">The sequence shown here is derived from an EMBL/GenBank/DDBJ whole genome shotgun (WGS) entry which is preliminary data.</text>
</comment>
<sequence length="183" mass="21167">MTPFQALYKRPPLVIPHYVVVSSPACEVDKQLATCDAILQQLKLNLRNANNRMKQMADAHRCDIEFQVIERIGMVAYKLLLLENSKIYHVFHILLLKKQVGETAFNSIELPPLEDDGFIMMEPESILNTRWVKHGSKFFEEKLTKLRHLPAENTMWEKAVVIHDQFLNLEDKVLAPEEGNDEV</sequence>
<evidence type="ECO:0000313" key="2">
    <source>
        <dbReference type="Proteomes" id="UP000091857"/>
    </source>
</evidence>
<accession>A0ACB7IBK2</accession>
<dbReference type="EMBL" id="CM004387">
    <property type="protein sequence ID" value="KAG8661448.1"/>
    <property type="molecule type" value="Genomic_DNA"/>
</dbReference>
<evidence type="ECO:0000313" key="1">
    <source>
        <dbReference type="EMBL" id="KAG8661448.1"/>
    </source>
</evidence>
<reference evidence="2" key="1">
    <citation type="journal article" date="2016" name="Nat. Biotechnol.">
        <title>Sequencing wild and cultivated cassava and related species reveals extensive interspecific hybridization and genetic diversity.</title>
        <authorList>
            <person name="Bredeson J.V."/>
            <person name="Lyons J.B."/>
            <person name="Prochnik S.E."/>
            <person name="Wu G.A."/>
            <person name="Ha C.M."/>
            <person name="Edsinger-Gonzales E."/>
            <person name="Grimwood J."/>
            <person name="Schmutz J."/>
            <person name="Rabbi I.Y."/>
            <person name="Egesi C."/>
            <person name="Nauluvula P."/>
            <person name="Lebot V."/>
            <person name="Ndunguru J."/>
            <person name="Mkamilo G."/>
            <person name="Bart R.S."/>
            <person name="Setter T.L."/>
            <person name="Gleadow R.M."/>
            <person name="Kulakow P."/>
            <person name="Ferguson M.E."/>
            <person name="Rounsley S."/>
            <person name="Rokhsar D.S."/>
        </authorList>
    </citation>
    <scope>NUCLEOTIDE SEQUENCE [LARGE SCALE GENOMIC DNA]</scope>
    <source>
        <strain evidence="2">cv. AM560-2</strain>
    </source>
</reference>
<organism evidence="1 2">
    <name type="scientific">Manihot esculenta</name>
    <name type="common">Cassava</name>
    <name type="synonym">Jatropha manihot</name>
    <dbReference type="NCBI Taxonomy" id="3983"/>
    <lineage>
        <taxon>Eukaryota</taxon>
        <taxon>Viridiplantae</taxon>
        <taxon>Streptophyta</taxon>
        <taxon>Embryophyta</taxon>
        <taxon>Tracheophyta</taxon>
        <taxon>Spermatophyta</taxon>
        <taxon>Magnoliopsida</taxon>
        <taxon>eudicotyledons</taxon>
        <taxon>Gunneridae</taxon>
        <taxon>Pentapetalae</taxon>
        <taxon>rosids</taxon>
        <taxon>fabids</taxon>
        <taxon>Malpighiales</taxon>
        <taxon>Euphorbiaceae</taxon>
        <taxon>Crotonoideae</taxon>
        <taxon>Manihoteae</taxon>
        <taxon>Manihot</taxon>
    </lineage>
</organism>
<protein>
    <submittedName>
        <fullName evidence="1">Uncharacterized protein</fullName>
    </submittedName>
</protein>
<gene>
    <name evidence="1" type="ORF">MANES_01G005508v8</name>
</gene>